<accession>A0A1I6BZB5</accession>
<name>A0A1I6BZB5_9BACI</name>
<dbReference type="Proteomes" id="UP000182762">
    <property type="component" value="Unassembled WGS sequence"/>
</dbReference>
<evidence type="ECO:0000313" key="2">
    <source>
        <dbReference type="Proteomes" id="UP000182762"/>
    </source>
</evidence>
<dbReference type="EMBL" id="FOXX01000018">
    <property type="protein sequence ID" value="SFQ86271.1"/>
    <property type="molecule type" value="Genomic_DNA"/>
</dbReference>
<organism evidence="1 2">
    <name type="scientific">Priestia endophytica DSM 13796</name>
    <dbReference type="NCBI Taxonomy" id="1121089"/>
    <lineage>
        <taxon>Bacteria</taxon>
        <taxon>Bacillati</taxon>
        <taxon>Bacillota</taxon>
        <taxon>Bacilli</taxon>
        <taxon>Bacillales</taxon>
        <taxon>Bacillaceae</taxon>
        <taxon>Priestia</taxon>
    </lineage>
</organism>
<gene>
    <name evidence="1" type="ORF">SAMN02745910_04617</name>
</gene>
<proteinExistence type="predicted"/>
<comment type="caution">
    <text evidence="1">The sequence shown here is derived from an EMBL/GenBank/DDBJ whole genome shotgun (WGS) entry which is preliminary data.</text>
</comment>
<sequence length="84" mass="10410">MERRKFLYRKLDQWGNMALFLYSENEKMTLDKLNTKTFELIHSEDIRIKSPLPFLKGLPYLLYEPYNHICYKYRNKKNQEFNLK</sequence>
<keyword evidence="2" id="KW-1185">Reference proteome</keyword>
<protein>
    <submittedName>
        <fullName evidence="1">Uncharacterized protein</fullName>
    </submittedName>
</protein>
<evidence type="ECO:0000313" key="1">
    <source>
        <dbReference type="EMBL" id="SFQ86271.1"/>
    </source>
</evidence>
<reference evidence="1 2" key="1">
    <citation type="submission" date="2016-10" db="EMBL/GenBank/DDBJ databases">
        <authorList>
            <person name="Varghese N."/>
            <person name="Submissions S."/>
        </authorList>
    </citation>
    <scope>NUCLEOTIDE SEQUENCE [LARGE SCALE GENOMIC DNA]</scope>
    <source>
        <strain evidence="1 2">DSM 13796</strain>
    </source>
</reference>